<name>A0A8S1Q5I0_PARPR</name>
<feature type="domain" description="Flavodoxin-like" evidence="2">
    <location>
        <begin position="11"/>
        <end position="154"/>
    </location>
</feature>
<dbReference type="CDD" id="cd06207">
    <property type="entry name" value="CyPoR_like"/>
    <property type="match status" value="1"/>
</dbReference>
<dbReference type="InterPro" id="IPR008254">
    <property type="entry name" value="Flavodoxin/NO_synth"/>
</dbReference>
<protein>
    <submittedName>
        <fullName evidence="4">Uncharacterized protein</fullName>
    </submittedName>
</protein>
<feature type="domain" description="FAD-binding FR-type" evidence="3">
    <location>
        <begin position="201"/>
        <end position="426"/>
    </location>
</feature>
<dbReference type="OMA" id="CAPVNRD"/>
<evidence type="ECO:0000259" key="2">
    <source>
        <dbReference type="PROSITE" id="PS50902"/>
    </source>
</evidence>
<dbReference type="PROSITE" id="PS51384">
    <property type="entry name" value="FAD_FR"/>
    <property type="match status" value="1"/>
</dbReference>
<dbReference type="Pfam" id="PF00258">
    <property type="entry name" value="Flavodoxin_1"/>
    <property type="match status" value="1"/>
</dbReference>
<dbReference type="PANTHER" id="PTHR19384">
    <property type="entry name" value="NITRIC OXIDE SYNTHASE-RELATED"/>
    <property type="match status" value="1"/>
</dbReference>
<proteinExistence type="predicted"/>
<evidence type="ECO:0000256" key="1">
    <source>
        <dbReference type="ARBA" id="ARBA00022630"/>
    </source>
</evidence>
<dbReference type="EMBL" id="CAJJDM010000148">
    <property type="protein sequence ID" value="CAD8110497.1"/>
    <property type="molecule type" value="Genomic_DNA"/>
</dbReference>
<comment type="caution">
    <text evidence="4">The sequence shown here is derived from an EMBL/GenBank/DDBJ whole genome shotgun (WGS) entry which is preliminary data.</text>
</comment>
<dbReference type="InterPro" id="IPR001433">
    <property type="entry name" value="OxRdtase_FAD/NAD-bd"/>
</dbReference>
<dbReference type="AlphaFoldDB" id="A0A8S1Q5I0"/>
<dbReference type="InterPro" id="IPR017927">
    <property type="entry name" value="FAD-bd_FR_type"/>
</dbReference>
<dbReference type="PROSITE" id="PS50902">
    <property type="entry name" value="FLAVODOXIN_LIKE"/>
    <property type="match status" value="1"/>
</dbReference>
<keyword evidence="5" id="KW-1185">Reference proteome</keyword>
<evidence type="ECO:0000259" key="3">
    <source>
        <dbReference type="PROSITE" id="PS51384"/>
    </source>
</evidence>
<sequence length="582" mass="66759">MQQTTDTREIINVYYGTTSGNSSRLAFQFADEAIQHKFIPKIFNLKEFNPDVFIQTRLNIFFVSTYGVGGPTSDAIDFNNWLQSKDRKQNELQGVHFSVFALGNTKHEHFCGMGVKTDARLEELGATRIFQLGKGNSCDETTDNDYSVWVESGLFAALESLSPLITVPANQVQSSIYKIKEFDNIDVLIGETLSFQAQKYKDSYSLKIIEIKELRKAPSAGNSTLFLSLESQNIPYKAAQNIAIYPENTEEYIQEICSMLNLDPKFIFQIETKGNHPFPTPISVHNYLKKYCDFLGPITKKQLYTLSLLVDDPKVKEELKFVSSHKGREQYDTNYLQTRECFFNLVKKYNIKNIPLQQLIELCPLISPRYFTIASSPLKYPNKIEIIASELLITKERLGLCSQFLRNVKVGQEIKCYLQESAFTLPQNPQAPILLLGIGAGLAPMRAFIQEKDEFIEQNKLDQSPFKGPMTLFFGCRTMNDYLFKEELEEYEKNGTLNQLKVAFSREGQQIRITNYLDVEFLNQFLESGGIIYVCGSTQMGRDVQIAIENMFKQIRKVMPYLAYRKVNELEEQKIFVKELWG</sequence>
<dbReference type="PANTHER" id="PTHR19384:SF17">
    <property type="entry name" value="NADPH--CYTOCHROME P450 REDUCTASE"/>
    <property type="match status" value="1"/>
</dbReference>
<evidence type="ECO:0000313" key="4">
    <source>
        <dbReference type="EMBL" id="CAD8110497.1"/>
    </source>
</evidence>
<dbReference type="GO" id="GO:0050660">
    <property type="term" value="F:flavin adenine dinucleotide binding"/>
    <property type="evidence" value="ECO:0007669"/>
    <property type="project" value="TreeGrafter"/>
</dbReference>
<organism evidence="4 5">
    <name type="scientific">Paramecium primaurelia</name>
    <dbReference type="NCBI Taxonomy" id="5886"/>
    <lineage>
        <taxon>Eukaryota</taxon>
        <taxon>Sar</taxon>
        <taxon>Alveolata</taxon>
        <taxon>Ciliophora</taxon>
        <taxon>Intramacronucleata</taxon>
        <taxon>Oligohymenophorea</taxon>
        <taxon>Peniculida</taxon>
        <taxon>Parameciidae</taxon>
        <taxon>Paramecium</taxon>
    </lineage>
</organism>
<evidence type="ECO:0000313" key="5">
    <source>
        <dbReference type="Proteomes" id="UP000688137"/>
    </source>
</evidence>
<dbReference type="Pfam" id="PF00175">
    <property type="entry name" value="NAD_binding_1"/>
    <property type="match status" value="1"/>
</dbReference>
<dbReference type="GO" id="GO:0005829">
    <property type="term" value="C:cytosol"/>
    <property type="evidence" value="ECO:0007669"/>
    <property type="project" value="TreeGrafter"/>
</dbReference>
<accession>A0A8S1Q5I0</accession>
<dbReference type="FunFam" id="1.20.990.10:FF:000023">
    <property type="entry name" value="NADPH-cytochrome P450 reductase, putative"/>
    <property type="match status" value="1"/>
</dbReference>
<keyword evidence="1" id="KW-0285">Flavoprotein</keyword>
<dbReference type="GO" id="GO:0010181">
    <property type="term" value="F:FMN binding"/>
    <property type="evidence" value="ECO:0007669"/>
    <property type="project" value="InterPro"/>
</dbReference>
<dbReference type="Pfam" id="PF00667">
    <property type="entry name" value="FAD_binding_1"/>
    <property type="match status" value="1"/>
</dbReference>
<reference evidence="4" key="1">
    <citation type="submission" date="2021-01" db="EMBL/GenBank/DDBJ databases">
        <authorList>
            <consortium name="Genoscope - CEA"/>
            <person name="William W."/>
        </authorList>
    </citation>
    <scope>NUCLEOTIDE SEQUENCE</scope>
</reference>
<dbReference type="InterPro" id="IPR003097">
    <property type="entry name" value="CysJ-like_FAD-binding"/>
</dbReference>
<gene>
    <name evidence="4" type="ORF">PPRIM_AZ9-3.1.T1440088</name>
</gene>
<dbReference type="GO" id="GO:0003958">
    <property type="term" value="F:NADPH-hemoprotein reductase activity"/>
    <property type="evidence" value="ECO:0007669"/>
    <property type="project" value="TreeGrafter"/>
</dbReference>
<dbReference type="Proteomes" id="UP000688137">
    <property type="component" value="Unassembled WGS sequence"/>
</dbReference>